<dbReference type="STRING" id="887144.BJF91_14120"/>
<sequence>MRLDRFDLNLLVVLDVLLEERNVTRAAERLHIGQSATSAALARLRDYFEDALLVQVGRRMELTPLAHTLIGPVRETLNHARTTVGLKATFDPATVTRRFTVHASDYLVESLFAPVVRYLSTAAPGIRLDLRRPPKQVLEVFDRGNIDLLVIPEQYASSLQHPQSLLFTDDQVCLVCSESFKGKTALSMDDYLSLGHVAVRFGEDSSIAFEDWFLPRYGQQRRVECTVEYFGAVPHLLMGTQRVATLHRQIAMLMAKHFPLTCLDAPSSMQPLREYMVWPKFLDGDPCHQWLRAVIARHLSTSTEPPLDSV</sequence>
<evidence type="ECO:0000256" key="7">
    <source>
        <dbReference type="ARBA" id="ARBA00023163"/>
    </source>
</evidence>
<dbReference type="SUPFAM" id="SSF46785">
    <property type="entry name" value="Winged helix' DNA-binding domain"/>
    <property type="match status" value="1"/>
</dbReference>
<dbReference type="InterPro" id="IPR036390">
    <property type="entry name" value="WH_DNA-bd_sf"/>
</dbReference>
<evidence type="ECO:0000256" key="2">
    <source>
        <dbReference type="ARBA" id="ARBA00022458"/>
    </source>
</evidence>
<evidence type="ECO:0000256" key="4">
    <source>
        <dbReference type="ARBA" id="ARBA00023015"/>
    </source>
</evidence>
<dbReference type="Gene3D" id="3.40.190.10">
    <property type="entry name" value="Periplasmic binding protein-like II"/>
    <property type="match status" value="2"/>
</dbReference>
<keyword evidence="6" id="KW-0010">Activator</keyword>
<evidence type="ECO:0000256" key="5">
    <source>
        <dbReference type="ARBA" id="ARBA00023125"/>
    </source>
</evidence>
<dbReference type="OrthoDB" id="8339333at2"/>
<accession>A0A1Q9A799</accession>
<dbReference type="EMBL" id="JACIED010000003">
    <property type="protein sequence ID" value="MBB4008397.1"/>
    <property type="molecule type" value="Genomic_DNA"/>
</dbReference>
<evidence type="ECO:0000256" key="1">
    <source>
        <dbReference type="ARBA" id="ARBA00009437"/>
    </source>
</evidence>
<dbReference type="Pfam" id="PF03466">
    <property type="entry name" value="LysR_substrate"/>
    <property type="match status" value="1"/>
</dbReference>
<evidence type="ECO:0000256" key="6">
    <source>
        <dbReference type="ARBA" id="ARBA00023159"/>
    </source>
</evidence>
<keyword evidence="5 9" id="KW-0238">DNA-binding</keyword>
<dbReference type="Proteomes" id="UP000185598">
    <property type="component" value="Unassembled WGS sequence"/>
</dbReference>
<dbReference type="PROSITE" id="PS50931">
    <property type="entry name" value="HTH_LYSR"/>
    <property type="match status" value="1"/>
</dbReference>
<protein>
    <submittedName>
        <fullName evidence="9">DNA-binding transcriptional LysR family regulator</fullName>
    </submittedName>
</protein>
<reference evidence="10 11" key="1">
    <citation type="submission" date="2016-09" db="EMBL/GenBank/DDBJ databases">
        <title>Rhizobium oryziradicis sp. nov., isolated from the root of rice.</title>
        <authorList>
            <person name="Zhao J."/>
            <person name="Zhang X."/>
        </authorList>
    </citation>
    <scope>NUCLEOTIDE SEQUENCE [LARGE SCALE GENOMIC DNA]</scope>
    <source>
        <strain evidence="10 11">14971</strain>
    </source>
</reference>
<dbReference type="AlphaFoldDB" id="A0A1Q9A799"/>
<dbReference type="Pfam" id="PF00126">
    <property type="entry name" value="HTH_1"/>
    <property type="match status" value="1"/>
</dbReference>
<comment type="caution">
    <text evidence="10">The sequence shown here is derived from an EMBL/GenBank/DDBJ whole genome shotgun (WGS) entry which is preliminary data.</text>
</comment>
<keyword evidence="3" id="KW-0678">Repressor</keyword>
<dbReference type="PANTHER" id="PTHR30118">
    <property type="entry name" value="HTH-TYPE TRANSCRIPTIONAL REGULATOR LEUO-RELATED"/>
    <property type="match status" value="1"/>
</dbReference>
<evidence type="ECO:0000313" key="9">
    <source>
        <dbReference type="EMBL" id="MBB4008397.1"/>
    </source>
</evidence>
<dbReference type="InterPro" id="IPR036388">
    <property type="entry name" value="WH-like_DNA-bd_sf"/>
</dbReference>
<reference evidence="9 12" key="2">
    <citation type="submission" date="2020-08" db="EMBL/GenBank/DDBJ databases">
        <title>Genomic Encyclopedia of Type Strains, Phase IV (KMG-IV): sequencing the most valuable type-strain genomes for metagenomic binning, comparative biology and taxonomic classification.</title>
        <authorList>
            <person name="Goeker M."/>
        </authorList>
    </citation>
    <scope>NUCLEOTIDE SEQUENCE [LARGE SCALE GENOMIC DNA]</scope>
    <source>
        <strain evidence="9 12">DSM 100021</strain>
    </source>
</reference>
<organism evidence="10 11">
    <name type="scientific">Allorhizobium taibaishanense</name>
    <dbReference type="NCBI Taxonomy" id="887144"/>
    <lineage>
        <taxon>Bacteria</taxon>
        <taxon>Pseudomonadati</taxon>
        <taxon>Pseudomonadota</taxon>
        <taxon>Alphaproteobacteria</taxon>
        <taxon>Hyphomicrobiales</taxon>
        <taxon>Rhizobiaceae</taxon>
        <taxon>Rhizobium/Agrobacterium group</taxon>
        <taxon>Allorhizobium</taxon>
    </lineage>
</organism>
<dbReference type="Gene3D" id="1.10.10.10">
    <property type="entry name" value="Winged helix-like DNA-binding domain superfamily/Winged helix DNA-binding domain"/>
    <property type="match status" value="1"/>
</dbReference>
<dbReference type="RefSeq" id="WP_075614321.1">
    <property type="nucleotide sequence ID" value="NZ_JACIED010000003.1"/>
</dbReference>
<feature type="domain" description="HTH lysR-type" evidence="8">
    <location>
        <begin position="6"/>
        <end position="63"/>
    </location>
</feature>
<dbReference type="EMBL" id="MKIN01000021">
    <property type="protein sequence ID" value="OLP50429.1"/>
    <property type="molecule type" value="Genomic_DNA"/>
</dbReference>
<evidence type="ECO:0000259" key="8">
    <source>
        <dbReference type="PROSITE" id="PS50931"/>
    </source>
</evidence>
<dbReference type="PANTHER" id="PTHR30118:SF6">
    <property type="entry name" value="HTH-TYPE TRANSCRIPTIONAL REGULATOR LEUO"/>
    <property type="match status" value="1"/>
</dbReference>
<proteinExistence type="inferred from homology"/>
<dbReference type="GO" id="GO:0003677">
    <property type="term" value="F:DNA binding"/>
    <property type="evidence" value="ECO:0007669"/>
    <property type="project" value="UniProtKB-KW"/>
</dbReference>
<comment type="similarity">
    <text evidence="1">Belongs to the LysR transcriptional regulatory family.</text>
</comment>
<dbReference type="Proteomes" id="UP000544107">
    <property type="component" value="Unassembled WGS sequence"/>
</dbReference>
<evidence type="ECO:0000256" key="3">
    <source>
        <dbReference type="ARBA" id="ARBA00022491"/>
    </source>
</evidence>
<keyword evidence="2" id="KW-0536">Nodulation</keyword>
<evidence type="ECO:0000313" key="12">
    <source>
        <dbReference type="Proteomes" id="UP000544107"/>
    </source>
</evidence>
<evidence type="ECO:0000313" key="10">
    <source>
        <dbReference type="EMBL" id="OLP50429.1"/>
    </source>
</evidence>
<dbReference type="SUPFAM" id="SSF53850">
    <property type="entry name" value="Periplasmic binding protein-like II"/>
    <property type="match status" value="1"/>
</dbReference>
<dbReference type="InterPro" id="IPR050389">
    <property type="entry name" value="LysR-type_TF"/>
</dbReference>
<dbReference type="InterPro" id="IPR005119">
    <property type="entry name" value="LysR_subst-bd"/>
</dbReference>
<keyword evidence="4" id="KW-0805">Transcription regulation</keyword>
<keyword evidence="7" id="KW-0804">Transcription</keyword>
<keyword evidence="11" id="KW-1185">Reference proteome</keyword>
<evidence type="ECO:0000313" key="11">
    <source>
        <dbReference type="Proteomes" id="UP000185598"/>
    </source>
</evidence>
<name>A0A1Q9A799_9HYPH</name>
<dbReference type="GO" id="GO:0003700">
    <property type="term" value="F:DNA-binding transcription factor activity"/>
    <property type="evidence" value="ECO:0007669"/>
    <property type="project" value="InterPro"/>
</dbReference>
<gene>
    <name evidence="10" type="ORF">BJF91_14120</name>
    <name evidence="9" type="ORF">GGQ71_002677</name>
</gene>
<dbReference type="InterPro" id="IPR000847">
    <property type="entry name" value="LysR_HTH_N"/>
</dbReference>